<evidence type="ECO:0000256" key="4">
    <source>
        <dbReference type="ARBA" id="ARBA00060888"/>
    </source>
</evidence>
<keyword evidence="2 5" id="KW-0547">Nucleotide-binding</keyword>
<dbReference type="InterPro" id="IPR036291">
    <property type="entry name" value="NAD(P)-bd_dom_sf"/>
</dbReference>
<dbReference type="InterPro" id="IPR003781">
    <property type="entry name" value="CoA-bd"/>
</dbReference>
<dbReference type="PANTHER" id="PTHR43334">
    <property type="entry name" value="ACETATE--COA LIGASE [ADP-FORMING]"/>
    <property type="match status" value="1"/>
</dbReference>
<name>A0AAW8DU17_9BURK</name>
<dbReference type="GO" id="GO:0046872">
    <property type="term" value="F:metal ion binding"/>
    <property type="evidence" value="ECO:0007669"/>
    <property type="project" value="InterPro"/>
</dbReference>
<dbReference type="Pfam" id="PF13607">
    <property type="entry name" value="Succ_CoA_lig"/>
    <property type="match status" value="1"/>
</dbReference>
<dbReference type="InterPro" id="IPR032875">
    <property type="entry name" value="Succ_CoA_lig_flav_dom"/>
</dbReference>
<keyword evidence="3 5" id="KW-0067">ATP-binding</keyword>
<evidence type="ECO:0000256" key="2">
    <source>
        <dbReference type="ARBA" id="ARBA00022741"/>
    </source>
</evidence>
<dbReference type="InterPro" id="IPR016102">
    <property type="entry name" value="Succinyl-CoA_synth-like"/>
</dbReference>
<dbReference type="PANTHER" id="PTHR43334:SF1">
    <property type="entry name" value="3-HYDROXYPROPIONATE--COA LIGASE [ADP-FORMING]"/>
    <property type="match status" value="1"/>
</dbReference>
<evidence type="ECO:0000313" key="8">
    <source>
        <dbReference type="Proteomes" id="UP001244295"/>
    </source>
</evidence>
<evidence type="ECO:0000259" key="6">
    <source>
        <dbReference type="PROSITE" id="PS50975"/>
    </source>
</evidence>
<dbReference type="GO" id="GO:0043758">
    <property type="term" value="F:acetate-CoA ligase (ADP-forming) activity"/>
    <property type="evidence" value="ECO:0007669"/>
    <property type="project" value="UniProtKB-EC"/>
</dbReference>
<dbReference type="Gene3D" id="3.40.50.261">
    <property type="entry name" value="Succinyl-CoA synthetase domains"/>
    <property type="match status" value="2"/>
</dbReference>
<proteinExistence type="inferred from homology"/>
<dbReference type="SMART" id="SM00881">
    <property type="entry name" value="CoA_binding"/>
    <property type="match status" value="1"/>
</dbReference>
<comment type="similarity">
    <text evidence="4">In the N-terminal section; belongs to the acetate CoA ligase alpha subunit family.</text>
</comment>
<reference evidence="7" key="1">
    <citation type="submission" date="2023-07" db="EMBL/GenBank/DDBJ databases">
        <title>Sorghum-associated microbial communities from plants grown in Nebraska, USA.</title>
        <authorList>
            <person name="Schachtman D."/>
        </authorList>
    </citation>
    <scope>NUCLEOTIDE SEQUENCE</scope>
    <source>
        <strain evidence="7">DS2795</strain>
    </source>
</reference>
<dbReference type="EMBL" id="JAUSRR010000003">
    <property type="protein sequence ID" value="MDP9922880.1"/>
    <property type="molecule type" value="Genomic_DNA"/>
</dbReference>
<dbReference type="EC" id="6.2.1.13" evidence="7"/>
<dbReference type="InterPro" id="IPR011761">
    <property type="entry name" value="ATP-grasp"/>
</dbReference>
<evidence type="ECO:0000256" key="5">
    <source>
        <dbReference type="PROSITE-ProRule" id="PRU00409"/>
    </source>
</evidence>
<dbReference type="RefSeq" id="WP_307636443.1">
    <property type="nucleotide sequence ID" value="NZ_JAUSRR010000003.1"/>
</dbReference>
<dbReference type="Pfam" id="PF13549">
    <property type="entry name" value="ATP-grasp_5"/>
    <property type="match status" value="1"/>
</dbReference>
<keyword evidence="1 7" id="KW-0436">Ligase</keyword>
<dbReference type="SUPFAM" id="SSF52210">
    <property type="entry name" value="Succinyl-CoA synthetase domains"/>
    <property type="match status" value="2"/>
</dbReference>
<dbReference type="Pfam" id="PF13380">
    <property type="entry name" value="CoA_binding_2"/>
    <property type="match status" value="1"/>
</dbReference>
<comment type="caution">
    <text evidence="7">The sequence shown here is derived from an EMBL/GenBank/DDBJ whole genome shotgun (WGS) entry which is preliminary data.</text>
</comment>
<organism evidence="7 8">
    <name type="scientific">Variovorax boronicumulans</name>
    <dbReference type="NCBI Taxonomy" id="436515"/>
    <lineage>
        <taxon>Bacteria</taxon>
        <taxon>Pseudomonadati</taxon>
        <taxon>Pseudomonadota</taxon>
        <taxon>Betaproteobacteria</taxon>
        <taxon>Burkholderiales</taxon>
        <taxon>Comamonadaceae</taxon>
        <taxon>Variovorax</taxon>
    </lineage>
</organism>
<evidence type="ECO:0000256" key="3">
    <source>
        <dbReference type="ARBA" id="ARBA00022840"/>
    </source>
</evidence>
<evidence type="ECO:0000256" key="1">
    <source>
        <dbReference type="ARBA" id="ARBA00022598"/>
    </source>
</evidence>
<protein>
    <submittedName>
        <fullName evidence="7">Acetyl-CoA synthetase (ADP-forming)</fullName>
        <ecNumber evidence="7">6.2.1.13</ecNumber>
    </submittedName>
</protein>
<dbReference type="Gene3D" id="3.40.50.720">
    <property type="entry name" value="NAD(P)-binding Rossmann-like Domain"/>
    <property type="match status" value="1"/>
</dbReference>
<dbReference type="AlphaFoldDB" id="A0AAW8DU17"/>
<dbReference type="Gene3D" id="3.30.470.20">
    <property type="entry name" value="ATP-grasp fold, B domain"/>
    <property type="match status" value="1"/>
</dbReference>
<dbReference type="SUPFAM" id="SSF51735">
    <property type="entry name" value="NAD(P)-binding Rossmann-fold domains"/>
    <property type="match status" value="1"/>
</dbReference>
<gene>
    <name evidence="7" type="ORF">J2W25_001901</name>
</gene>
<dbReference type="PROSITE" id="PS50975">
    <property type="entry name" value="ATP_GRASP"/>
    <property type="match status" value="1"/>
</dbReference>
<dbReference type="InterPro" id="IPR051538">
    <property type="entry name" value="Acyl-CoA_Synth/Transferase"/>
</dbReference>
<accession>A0AAW8DU17</accession>
<feature type="domain" description="ATP-grasp" evidence="6">
    <location>
        <begin position="494"/>
        <end position="530"/>
    </location>
</feature>
<evidence type="ECO:0000313" key="7">
    <source>
        <dbReference type="EMBL" id="MDP9922880.1"/>
    </source>
</evidence>
<dbReference type="Proteomes" id="UP001244295">
    <property type="component" value="Unassembled WGS sequence"/>
</dbReference>
<sequence>MTLDPSSHSLKTLLNPRSVAVIGASEDQTKFGGRLYKTLLHHRYAGAVYPINPGRDSLFGIKTFPSVSATPTAPDMVIMALPRDKVKGEIAACAERGAKAGIIITSKFSDAGPEGLALEREVVAVAAAHGMRLIGPNCLGLISPVNKLVLCSSPALNVEHLIEAPIGFISQSGALMGTLFDRSHGMGIGFSHCVSVGNQADLELNDFIEFLIEDERTQVICSYVEGIKSPQRFVELARRARAAGKPWLMVKAGATADGSRAAYSHTASLAGDFAALKAVCERENVVMLDDPLDMLSLARAMVRYPRRAVRNVAVITTSGGGGAITADQLSHAGIPLARFGAATAEGLAEHYSEGQAANPIDVGGRKHEGTDELGVVTAELALADPATDLGLMVLTTAPDVPGLTRQLADGADKPAAGGKPTLYVMLPGRVAVPARAHLVERGLPYVDTLAEAMSVLKGWKAWSDFREPAAPVRPAHGYAFERPAAGLLGEAASKALVGRAGLPVNREVLVRSADAAVDAAGSLGFPLVLKVVSPDIAHKSDVGGVALGIADANDLRERFARMQSRIAEAAPHARIEGYSLQAQESGELELIIGARHDAQFGAQVVVGAGGVLVELLKDVAVLPAPVDAASARRAVETLKVAPLLGAYRGRGALDVDAVVDAIVRLGWLAHDLSQSAAPGEDFEIEVNPLKVRLACQGAVAVDARARIGRA</sequence>
<dbReference type="InterPro" id="IPR013815">
    <property type="entry name" value="ATP_grasp_subdomain_1"/>
</dbReference>
<dbReference type="FunFam" id="3.30.1490.20:FF:000020">
    <property type="entry name" value="Protein lysine acetyltransferase"/>
    <property type="match status" value="1"/>
</dbReference>
<dbReference type="SUPFAM" id="SSF56059">
    <property type="entry name" value="Glutathione synthetase ATP-binding domain-like"/>
    <property type="match status" value="1"/>
</dbReference>
<dbReference type="GO" id="GO:0005524">
    <property type="term" value="F:ATP binding"/>
    <property type="evidence" value="ECO:0007669"/>
    <property type="project" value="UniProtKB-UniRule"/>
</dbReference>
<dbReference type="Gene3D" id="3.30.1490.20">
    <property type="entry name" value="ATP-grasp fold, A domain"/>
    <property type="match status" value="1"/>
</dbReference>